<keyword evidence="1 2" id="KW-0732">Signal</keyword>
<accession>A0ABY3QMP4</accession>
<gene>
    <name evidence="4" type="ORF">BjapCC829_00900</name>
</gene>
<name>A0ABY3QMP4_9BRAD</name>
<evidence type="ECO:0000259" key="3">
    <source>
        <dbReference type="Pfam" id="PF01551"/>
    </source>
</evidence>
<evidence type="ECO:0000256" key="1">
    <source>
        <dbReference type="ARBA" id="ARBA00022729"/>
    </source>
</evidence>
<dbReference type="EMBL" id="CP088100">
    <property type="protein sequence ID" value="UFW87198.1"/>
    <property type="molecule type" value="Genomic_DNA"/>
</dbReference>
<dbReference type="PANTHER" id="PTHR21666">
    <property type="entry name" value="PEPTIDASE-RELATED"/>
    <property type="match status" value="1"/>
</dbReference>
<organism evidence="4 5">
    <name type="scientific">Bradyrhizobium barranii</name>
    <dbReference type="NCBI Taxonomy" id="2992140"/>
    <lineage>
        <taxon>Bacteria</taxon>
        <taxon>Pseudomonadati</taxon>
        <taxon>Pseudomonadota</taxon>
        <taxon>Alphaproteobacteria</taxon>
        <taxon>Hyphomicrobiales</taxon>
        <taxon>Nitrobacteraceae</taxon>
        <taxon>Bradyrhizobium</taxon>
    </lineage>
</organism>
<dbReference type="RefSeq" id="WP_231143744.1">
    <property type="nucleotide sequence ID" value="NZ_CP088100.1"/>
</dbReference>
<dbReference type="InterPro" id="IPR016047">
    <property type="entry name" value="M23ase_b-sheet_dom"/>
</dbReference>
<keyword evidence="5" id="KW-1185">Reference proteome</keyword>
<proteinExistence type="predicted"/>
<dbReference type="CDD" id="cd12797">
    <property type="entry name" value="M23_peptidase"/>
    <property type="match status" value="1"/>
</dbReference>
<sequence>MSTGFSAMSRRMGSAGFLYRMFAALALAGAGFPAHAQSIQLALPIACEPGRTCYIQNYTDLDPSRSARDYKCGTLTYDDHNGTDFRLPSLPVQRAGVDVRAAAGGRILRTRNDAPDGAFTKSGREAVREAECGNGVVIEHPEQWETQYCHLAAGSVSVKPGDKVDLGQPLGRVGLSGLTEYPHLHFTVRHNGAVVDPFAYGVRPESCEGGQSLWLAALRPKLEYQERAILNAGFTTGPVTMELIEDGSAESQKPSAGSMAIVAFVRAIGLKAGDAQWLLIKDPLDNVIAENRSAPLQANKAQFMLFAGKKRPPGGWERGSYKATYVVERDGQVVLRKDLELML</sequence>
<protein>
    <submittedName>
        <fullName evidence="4">M23 family metallopeptidase</fullName>
    </submittedName>
</protein>
<evidence type="ECO:0000313" key="5">
    <source>
        <dbReference type="Proteomes" id="UP001430990"/>
    </source>
</evidence>
<evidence type="ECO:0000313" key="4">
    <source>
        <dbReference type="EMBL" id="UFW87198.1"/>
    </source>
</evidence>
<dbReference type="Pfam" id="PF01551">
    <property type="entry name" value="Peptidase_M23"/>
    <property type="match status" value="1"/>
</dbReference>
<evidence type="ECO:0000256" key="2">
    <source>
        <dbReference type="SAM" id="SignalP"/>
    </source>
</evidence>
<dbReference type="Gene3D" id="2.70.70.10">
    <property type="entry name" value="Glucose Permease (Domain IIA)"/>
    <property type="match status" value="1"/>
</dbReference>
<dbReference type="PANTHER" id="PTHR21666:SF289">
    <property type="entry name" value="L-ALA--D-GLU ENDOPEPTIDASE"/>
    <property type="match status" value="1"/>
</dbReference>
<dbReference type="SUPFAM" id="SSF51261">
    <property type="entry name" value="Duplicated hybrid motif"/>
    <property type="match status" value="1"/>
</dbReference>
<dbReference type="InterPro" id="IPR050570">
    <property type="entry name" value="Cell_wall_metabolism_enzyme"/>
</dbReference>
<dbReference type="InterPro" id="IPR011055">
    <property type="entry name" value="Dup_hybrid_motif"/>
</dbReference>
<dbReference type="Proteomes" id="UP001430990">
    <property type="component" value="Chromosome"/>
</dbReference>
<feature type="signal peptide" evidence="2">
    <location>
        <begin position="1"/>
        <end position="36"/>
    </location>
</feature>
<reference evidence="4" key="1">
    <citation type="submission" date="2021-11" db="EMBL/GenBank/DDBJ databases">
        <title>Australian commercial rhizobial inoculants.</title>
        <authorList>
            <person name="Kohlmeier M.G."/>
            <person name="O'Hara G.W."/>
            <person name="Colombi E."/>
            <person name="Ramsay J.P."/>
            <person name="Terpolilli J."/>
        </authorList>
    </citation>
    <scope>NUCLEOTIDE SEQUENCE</scope>
    <source>
        <strain evidence="4">CC829</strain>
    </source>
</reference>
<feature type="chain" id="PRO_5047389826" evidence="2">
    <location>
        <begin position="37"/>
        <end position="343"/>
    </location>
</feature>
<feature type="domain" description="M23ase beta-sheet core" evidence="3">
    <location>
        <begin position="80"/>
        <end position="197"/>
    </location>
</feature>